<proteinExistence type="predicted"/>
<dbReference type="AlphaFoldDB" id="A0A7W6ETS3"/>
<evidence type="ECO:0000313" key="4">
    <source>
        <dbReference type="Proteomes" id="UP000541352"/>
    </source>
</evidence>
<accession>A0A7W6ETS3</accession>
<reference evidence="3 4" key="1">
    <citation type="submission" date="2020-08" db="EMBL/GenBank/DDBJ databases">
        <title>Genomic Encyclopedia of Type Strains, Phase IV (KMG-IV): sequencing the most valuable type-strain genomes for metagenomic binning, comparative biology and taxonomic classification.</title>
        <authorList>
            <person name="Goeker M."/>
        </authorList>
    </citation>
    <scope>NUCLEOTIDE SEQUENCE [LARGE SCALE GENOMIC DNA]</scope>
    <source>
        <strain evidence="3 4">DSM 17976</strain>
    </source>
</reference>
<feature type="modified residue" description="4-aspartylphosphate" evidence="1">
    <location>
        <position position="52"/>
    </location>
</feature>
<dbReference type="InterPro" id="IPR011006">
    <property type="entry name" value="CheY-like_superfamily"/>
</dbReference>
<keyword evidence="3" id="KW-0238">DNA-binding</keyword>
<dbReference type="PROSITE" id="PS50110">
    <property type="entry name" value="RESPONSE_REGULATORY"/>
    <property type="match status" value="1"/>
</dbReference>
<name>A0A7W6ETS3_9BACT</name>
<keyword evidence="1" id="KW-0597">Phosphoprotein</keyword>
<comment type="caution">
    <text evidence="3">The sequence shown here is derived from an EMBL/GenBank/DDBJ whole genome shotgun (WGS) entry which is preliminary data.</text>
</comment>
<dbReference type="Proteomes" id="UP000541352">
    <property type="component" value="Unassembled WGS sequence"/>
</dbReference>
<keyword evidence="4" id="KW-1185">Reference proteome</keyword>
<evidence type="ECO:0000256" key="1">
    <source>
        <dbReference type="PROSITE-ProRule" id="PRU00169"/>
    </source>
</evidence>
<dbReference type="SUPFAM" id="SSF52172">
    <property type="entry name" value="CheY-like"/>
    <property type="match status" value="1"/>
</dbReference>
<feature type="domain" description="Response regulatory" evidence="2">
    <location>
        <begin position="1"/>
        <end position="81"/>
    </location>
</feature>
<gene>
    <name evidence="3" type="ORF">FHS57_005710</name>
</gene>
<dbReference type="RefSeq" id="WP_183979501.1">
    <property type="nucleotide sequence ID" value="NZ_JACIBY010000020.1"/>
</dbReference>
<evidence type="ECO:0000313" key="3">
    <source>
        <dbReference type="EMBL" id="MBB3841681.1"/>
    </source>
</evidence>
<dbReference type="GO" id="GO:0000160">
    <property type="term" value="P:phosphorelay signal transduction system"/>
    <property type="evidence" value="ECO:0007669"/>
    <property type="project" value="InterPro"/>
</dbReference>
<protein>
    <submittedName>
        <fullName evidence="3">DNA-binding NarL/FixJ family response regulator</fullName>
    </submittedName>
</protein>
<dbReference type="EMBL" id="JACIBY010000020">
    <property type="protein sequence ID" value="MBB3841681.1"/>
    <property type="molecule type" value="Genomic_DNA"/>
</dbReference>
<dbReference type="InterPro" id="IPR001789">
    <property type="entry name" value="Sig_transdc_resp-reg_receiver"/>
</dbReference>
<dbReference type="Pfam" id="PF00072">
    <property type="entry name" value="Response_reg"/>
    <property type="match status" value="1"/>
</dbReference>
<dbReference type="Gene3D" id="3.40.50.2300">
    <property type="match status" value="1"/>
</dbReference>
<evidence type="ECO:0000259" key="2">
    <source>
        <dbReference type="PROSITE" id="PS50110"/>
    </source>
</evidence>
<dbReference type="GO" id="GO:0003677">
    <property type="term" value="F:DNA binding"/>
    <property type="evidence" value="ECO:0007669"/>
    <property type="project" value="UniProtKB-KW"/>
</dbReference>
<sequence>MLFIADDHRLFVDGLRFIINYPTDYKLAGVVHNGHEVMPFLKKQPIDVLLLDIDLPGKSGKDVAIEVKQHYPKDELLLVKE</sequence>
<organism evidence="3 4">
    <name type="scientific">Runella defluvii</name>
    <dbReference type="NCBI Taxonomy" id="370973"/>
    <lineage>
        <taxon>Bacteria</taxon>
        <taxon>Pseudomonadati</taxon>
        <taxon>Bacteroidota</taxon>
        <taxon>Cytophagia</taxon>
        <taxon>Cytophagales</taxon>
        <taxon>Spirosomataceae</taxon>
        <taxon>Runella</taxon>
    </lineage>
</organism>